<evidence type="ECO:0000256" key="1">
    <source>
        <dbReference type="SAM" id="SignalP"/>
    </source>
</evidence>
<feature type="signal peptide" evidence="1">
    <location>
        <begin position="1"/>
        <end position="18"/>
    </location>
</feature>
<dbReference type="GeneID" id="9060990"/>
<evidence type="ECO:0000313" key="2">
    <source>
        <dbReference type="EMBL" id="EER12078.1"/>
    </source>
</evidence>
<dbReference type="Proteomes" id="UP000007800">
    <property type="component" value="Unassembled WGS sequence"/>
</dbReference>
<gene>
    <name evidence="2" type="ORF">Pmar_PMAR019183</name>
</gene>
<dbReference type="AlphaFoldDB" id="C5KU36"/>
<keyword evidence="3" id="KW-1185">Reference proteome</keyword>
<evidence type="ECO:0000313" key="3">
    <source>
        <dbReference type="Proteomes" id="UP000007800"/>
    </source>
</evidence>
<dbReference type="PANTHER" id="PTHR37475:SF1">
    <property type="entry name" value="ZYGOTE-SPECIFIC PROTEIN"/>
    <property type="match status" value="1"/>
</dbReference>
<dbReference type="EMBL" id="GG676180">
    <property type="protein sequence ID" value="EER12078.1"/>
    <property type="molecule type" value="Genomic_DNA"/>
</dbReference>
<name>C5KU36_PERM5</name>
<organism evidence="3">
    <name type="scientific">Perkinsus marinus (strain ATCC 50983 / TXsc)</name>
    <dbReference type="NCBI Taxonomy" id="423536"/>
    <lineage>
        <taxon>Eukaryota</taxon>
        <taxon>Sar</taxon>
        <taxon>Alveolata</taxon>
        <taxon>Perkinsozoa</taxon>
        <taxon>Perkinsea</taxon>
        <taxon>Perkinsida</taxon>
        <taxon>Perkinsidae</taxon>
        <taxon>Perkinsus</taxon>
    </lineage>
</organism>
<reference evidence="2 3" key="1">
    <citation type="submission" date="2008-07" db="EMBL/GenBank/DDBJ databases">
        <authorList>
            <person name="El-Sayed N."/>
            <person name="Caler E."/>
            <person name="Inman J."/>
            <person name="Amedeo P."/>
            <person name="Hass B."/>
            <person name="Wortman J."/>
        </authorList>
    </citation>
    <scope>NUCLEOTIDE SEQUENCE [LARGE SCALE GENOMIC DNA]</scope>
    <source>
        <strain evidence="3">ATCC 50983 / TXsc</strain>
    </source>
</reference>
<sequence length="64" mass="6306">MSSRLIFFYLLTAFLAEAGLLTYGICQAGCAAAWVSCNAACGVVAGTVTAGAATPACILACNAA</sequence>
<accession>C5KU36</accession>
<protein>
    <submittedName>
        <fullName evidence="2">Uncharacterized protein</fullName>
    </submittedName>
</protein>
<dbReference type="OrthoDB" id="10063670at2759"/>
<dbReference type="PANTHER" id="PTHR37475">
    <property type="entry name" value="ZYGOTE-SPECIFIC CLASS V COPY B GENE PROTEIN"/>
    <property type="match status" value="1"/>
</dbReference>
<feature type="chain" id="PRO_5002954085" evidence="1">
    <location>
        <begin position="19"/>
        <end position="64"/>
    </location>
</feature>
<keyword evidence="1" id="KW-0732">Signal</keyword>
<dbReference type="RefSeq" id="XP_002780283.1">
    <property type="nucleotide sequence ID" value="XM_002780237.1"/>
</dbReference>
<proteinExistence type="predicted"/>
<dbReference type="InParanoid" id="C5KU36"/>